<feature type="region of interest" description="Disordered" evidence="8">
    <location>
        <begin position="155"/>
        <end position="174"/>
    </location>
</feature>
<comment type="similarity">
    <text evidence="2">Belongs to the TMEM208 family.</text>
</comment>
<comment type="subcellular location">
    <subcellularLocation>
        <location evidence="1">Endoplasmic reticulum membrane</location>
        <topology evidence="1">Multi-pass membrane protein</topology>
    </subcellularLocation>
</comment>
<keyword evidence="11" id="KW-1185">Reference proteome</keyword>
<keyword evidence="4 9" id="KW-0812">Transmembrane</keyword>
<dbReference type="PANTHER" id="PTHR13505">
    <property type="entry name" value="TRANSMEMBRANE PROTEIN 208"/>
    <property type="match status" value="1"/>
</dbReference>
<dbReference type="EMBL" id="JBDJPC010000001">
    <property type="protein sequence ID" value="KAL1518027.1"/>
    <property type="molecule type" value="Genomic_DNA"/>
</dbReference>
<dbReference type="GO" id="GO:0005789">
    <property type="term" value="C:endoplasmic reticulum membrane"/>
    <property type="evidence" value="ECO:0007669"/>
    <property type="project" value="UniProtKB-SubCell"/>
</dbReference>
<keyword evidence="6 9" id="KW-1133">Transmembrane helix</keyword>
<feature type="transmembrane region" description="Helical" evidence="9">
    <location>
        <begin position="103"/>
        <end position="128"/>
    </location>
</feature>
<dbReference type="PANTHER" id="PTHR13505:SF7">
    <property type="entry name" value="TRANSMEMBRANE PROTEIN 208"/>
    <property type="match status" value="1"/>
</dbReference>
<dbReference type="InterPro" id="IPR008506">
    <property type="entry name" value="SND2/TMEM208"/>
</dbReference>
<evidence type="ECO:0000256" key="6">
    <source>
        <dbReference type="ARBA" id="ARBA00022989"/>
    </source>
</evidence>
<evidence type="ECO:0000256" key="8">
    <source>
        <dbReference type="SAM" id="MobiDB-lite"/>
    </source>
</evidence>
<keyword evidence="7 9" id="KW-0472">Membrane</keyword>
<comment type="caution">
    <text evidence="10">The sequence shown here is derived from an EMBL/GenBank/DDBJ whole genome shotgun (WGS) entry which is preliminary data.</text>
</comment>
<gene>
    <name evidence="10" type="ORF">ABEB36_001713</name>
</gene>
<sequence>MAPPQKGKQATKGAKQIVEENQGTLNFYRNMAMISNALSLAVLVFYSSTINIVLYFFSIAVYIGAYQFMAYMSKPKYAENGQLLDSGTDLNMKGGVAEEVKDIIILTAGCQLLASFISNYFWLLWLLAPARLGWIVWKNILKPYFFQSAPENPELDEKKQKKLERKQKRMANIR</sequence>
<dbReference type="Pfam" id="PF05620">
    <property type="entry name" value="TMEM208_SND2"/>
    <property type="match status" value="1"/>
</dbReference>
<reference evidence="10 11" key="1">
    <citation type="submission" date="2024-05" db="EMBL/GenBank/DDBJ databases">
        <title>Genetic variation in Jamaican populations of the coffee berry borer (Hypothenemus hampei).</title>
        <authorList>
            <person name="Errbii M."/>
            <person name="Myrie A."/>
        </authorList>
    </citation>
    <scope>NUCLEOTIDE SEQUENCE [LARGE SCALE GENOMIC DNA]</scope>
    <source>
        <strain evidence="10">JA-Hopewell-2020-01-JO</strain>
        <tissue evidence="10">Whole body</tissue>
    </source>
</reference>
<proteinExistence type="inferred from homology"/>
<evidence type="ECO:0000256" key="5">
    <source>
        <dbReference type="ARBA" id="ARBA00022824"/>
    </source>
</evidence>
<evidence type="ECO:0000256" key="2">
    <source>
        <dbReference type="ARBA" id="ARBA00009950"/>
    </source>
</evidence>
<dbReference type="Proteomes" id="UP001566132">
    <property type="component" value="Unassembled WGS sequence"/>
</dbReference>
<name>A0ABD1FG40_HYPHA</name>
<evidence type="ECO:0000256" key="3">
    <source>
        <dbReference type="ARBA" id="ARBA00015033"/>
    </source>
</evidence>
<evidence type="ECO:0000313" key="10">
    <source>
        <dbReference type="EMBL" id="KAL1518027.1"/>
    </source>
</evidence>
<evidence type="ECO:0000256" key="1">
    <source>
        <dbReference type="ARBA" id="ARBA00004477"/>
    </source>
</evidence>
<feature type="transmembrane region" description="Helical" evidence="9">
    <location>
        <begin position="37"/>
        <end position="65"/>
    </location>
</feature>
<keyword evidence="5" id="KW-0256">Endoplasmic reticulum</keyword>
<dbReference type="AlphaFoldDB" id="A0ABD1FG40"/>
<protein>
    <recommendedName>
        <fullName evidence="3">Transmembrane protein 208</fullName>
    </recommendedName>
</protein>
<evidence type="ECO:0000256" key="9">
    <source>
        <dbReference type="SAM" id="Phobius"/>
    </source>
</evidence>
<evidence type="ECO:0000256" key="7">
    <source>
        <dbReference type="ARBA" id="ARBA00023136"/>
    </source>
</evidence>
<organism evidence="10 11">
    <name type="scientific">Hypothenemus hampei</name>
    <name type="common">Coffee berry borer</name>
    <dbReference type="NCBI Taxonomy" id="57062"/>
    <lineage>
        <taxon>Eukaryota</taxon>
        <taxon>Metazoa</taxon>
        <taxon>Ecdysozoa</taxon>
        <taxon>Arthropoda</taxon>
        <taxon>Hexapoda</taxon>
        <taxon>Insecta</taxon>
        <taxon>Pterygota</taxon>
        <taxon>Neoptera</taxon>
        <taxon>Endopterygota</taxon>
        <taxon>Coleoptera</taxon>
        <taxon>Polyphaga</taxon>
        <taxon>Cucujiformia</taxon>
        <taxon>Curculionidae</taxon>
        <taxon>Scolytinae</taxon>
        <taxon>Hypothenemus</taxon>
    </lineage>
</organism>
<accession>A0ABD1FG40</accession>
<feature type="compositionally biased region" description="Basic residues" evidence="8">
    <location>
        <begin position="160"/>
        <end position="174"/>
    </location>
</feature>
<evidence type="ECO:0000313" key="11">
    <source>
        <dbReference type="Proteomes" id="UP001566132"/>
    </source>
</evidence>
<evidence type="ECO:0000256" key="4">
    <source>
        <dbReference type="ARBA" id="ARBA00022692"/>
    </source>
</evidence>